<dbReference type="AlphaFoldDB" id="A0A0U2WY94"/>
<reference evidence="3 4" key="1">
    <citation type="submission" date="2015-03" db="EMBL/GenBank/DDBJ databases">
        <authorList>
            <person name="Murphy D."/>
        </authorList>
    </citation>
    <scope>NUCLEOTIDE SEQUENCE [LARGE SCALE GENOMIC DNA]</scope>
    <source>
        <strain evidence="3 4">KMM 520</strain>
    </source>
</reference>
<evidence type="ECO:0000259" key="2">
    <source>
        <dbReference type="Pfam" id="PF02481"/>
    </source>
</evidence>
<dbReference type="KEGG" id="ptn:PTRA_a1443"/>
<comment type="similarity">
    <text evidence="1">Belongs to the DprA/Smf family.</text>
</comment>
<dbReference type="PATRIC" id="fig|1315283.4.peg.1250"/>
<dbReference type="GO" id="GO:0009294">
    <property type="term" value="P:DNA-mediated transformation"/>
    <property type="evidence" value="ECO:0007669"/>
    <property type="project" value="InterPro"/>
</dbReference>
<dbReference type="Gene3D" id="3.40.50.450">
    <property type="match status" value="1"/>
</dbReference>
<protein>
    <recommendedName>
        <fullName evidence="2">Smf/DprA SLOG domain-containing protein</fullName>
    </recommendedName>
</protein>
<accession>A0A0U2WY94</accession>
<evidence type="ECO:0000256" key="1">
    <source>
        <dbReference type="ARBA" id="ARBA00006525"/>
    </source>
</evidence>
<dbReference type="EMBL" id="CP011034">
    <property type="protein sequence ID" value="ALS32657.1"/>
    <property type="molecule type" value="Genomic_DNA"/>
</dbReference>
<dbReference type="InterPro" id="IPR057666">
    <property type="entry name" value="DrpA_SLOG"/>
</dbReference>
<dbReference type="PANTHER" id="PTHR43022:SF1">
    <property type="entry name" value="PROTEIN SMF"/>
    <property type="match status" value="1"/>
</dbReference>
<evidence type="ECO:0000313" key="3">
    <source>
        <dbReference type="EMBL" id="ALS32657.1"/>
    </source>
</evidence>
<name>A0A0U2WY94_9GAMM</name>
<dbReference type="Pfam" id="PF02481">
    <property type="entry name" value="DNA_processg_A"/>
    <property type="match status" value="1"/>
</dbReference>
<dbReference type="PANTHER" id="PTHR43022">
    <property type="entry name" value="PROTEIN SMF"/>
    <property type="match status" value="1"/>
</dbReference>
<organism evidence="3">
    <name type="scientific">Pseudoalteromonas translucida KMM 520</name>
    <dbReference type="NCBI Taxonomy" id="1315283"/>
    <lineage>
        <taxon>Bacteria</taxon>
        <taxon>Pseudomonadati</taxon>
        <taxon>Pseudomonadota</taxon>
        <taxon>Gammaproteobacteria</taxon>
        <taxon>Alteromonadales</taxon>
        <taxon>Pseudoalteromonadaceae</taxon>
        <taxon>Pseudoalteromonas</taxon>
    </lineage>
</organism>
<dbReference type="Proteomes" id="UP000065261">
    <property type="component" value="Chromosome I"/>
</dbReference>
<proteinExistence type="inferred from homology"/>
<dbReference type="InterPro" id="IPR003488">
    <property type="entry name" value="DprA"/>
</dbReference>
<dbReference type="SUPFAM" id="SSF102405">
    <property type="entry name" value="MCP/YpsA-like"/>
    <property type="match status" value="1"/>
</dbReference>
<feature type="domain" description="Smf/DprA SLOG" evidence="2">
    <location>
        <begin position="94"/>
        <end position="277"/>
    </location>
</feature>
<dbReference type="RefSeq" id="WP_208855522.1">
    <property type="nucleotide sequence ID" value="NZ_CP011034.1"/>
</dbReference>
<sequence length="330" mass="37553">MDKNEYWKLEIVAFYALQSIHGIGFRTLYKIAAKKISFRDLIKTDDYLYFEKTLRLKLEDSAIESEESWEQYKKDLWVRGVELARKCQRENIRVIFYDQEIFPKQLRSIPEPPMWLFIQGNLANLHNRSVAIVGSRKATEEGLWLTTLVVAAMAKGGLVSVSGLAEGIDQKAHIDSLRFKIPTIAVLGTGIDSNYPKGSEVIRAEILANEGTIVSEYLIGQSYSAQNFVRRNRIQAGLAETIIPVEWKVKSGTAHTVNFTKEYNRFLVMPHLPNTVDNDELQLVRSYPLGLTFCVPEHSGALIDFIFHPYDKLTHVVESGEGNNQIQMDI</sequence>
<evidence type="ECO:0000313" key="4">
    <source>
        <dbReference type="Proteomes" id="UP000065261"/>
    </source>
</evidence>
<gene>
    <name evidence="3" type="ORF">PTRA_a1443</name>
</gene>